<feature type="transmembrane region" description="Helical" evidence="1">
    <location>
        <begin position="55"/>
        <end position="75"/>
    </location>
</feature>
<organism evidence="2 3">
    <name type="scientific">Marinomonas balearica</name>
    <dbReference type="NCBI Taxonomy" id="491947"/>
    <lineage>
        <taxon>Bacteria</taxon>
        <taxon>Pseudomonadati</taxon>
        <taxon>Pseudomonadota</taxon>
        <taxon>Gammaproteobacteria</taxon>
        <taxon>Oceanospirillales</taxon>
        <taxon>Oceanospirillaceae</taxon>
        <taxon>Marinomonas</taxon>
    </lineage>
</organism>
<evidence type="ECO:0000313" key="3">
    <source>
        <dbReference type="Proteomes" id="UP000294656"/>
    </source>
</evidence>
<feature type="transmembrane region" description="Helical" evidence="1">
    <location>
        <begin position="81"/>
        <end position="101"/>
    </location>
</feature>
<sequence length="109" mass="12061">MQSLGFCLGFLIISFATLLPADELPPVPGGDKLHHIVGFGGWALLSCFGPFRRFLAYAMFMILWGGIIELIQPYVNRYGEWLDFFADGVGVVLVLAITLLIKSLKKNTL</sequence>
<keyword evidence="1" id="KW-0812">Transmembrane</keyword>
<evidence type="ECO:0008006" key="4">
    <source>
        <dbReference type="Google" id="ProtNLM"/>
    </source>
</evidence>
<dbReference type="Proteomes" id="UP000294656">
    <property type="component" value="Unassembled WGS sequence"/>
</dbReference>
<keyword evidence="3" id="KW-1185">Reference proteome</keyword>
<name>A0A4R6MDQ2_9GAMM</name>
<evidence type="ECO:0000313" key="2">
    <source>
        <dbReference type="EMBL" id="TDO98860.1"/>
    </source>
</evidence>
<keyword evidence="1" id="KW-0472">Membrane</keyword>
<keyword evidence="1" id="KW-1133">Transmembrane helix</keyword>
<feature type="transmembrane region" description="Helical" evidence="1">
    <location>
        <begin position="31"/>
        <end position="48"/>
    </location>
</feature>
<proteinExistence type="predicted"/>
<accession>A0A4R6MDQ2</accession>
<reference evidence="2 3" key="1">
    <citation type="submission" date="2019-03" db="EMBL/GenBank/DDBJ databases">
        <title>Genomic Encyclopedia of Type Strains, Phase III (KMG-III): the genomes of soil and plant-associated and newly described type strains.</title>
        <authorList>
            <person name="Whitman W."/>
        </authorList>
    </citation>
    <scope>NUCLEOTIDE SEQUENCE [LARGE SCALE GENOMIC DNA]</scope>
    <source>
        <strain evidence="2 3">CECT 7378</strain>
    </source>
</reference>
<dbReference type="AlphaFoldDB" id="A0A4R6MDQ2"/>
<evidence type="ECO:0000256" key="1">
    <source>
        <dbReference type="SAM" id="Phobius"/>
    </source>
</evidence>
<dbReference type="EMBL" id="SNXC01000010">
    <property type="protein sequence ID" value="TDO98860.1"/>
    <property type="molecule type" value="Genomic_DNA"/>
</dbReference>
<comment type="caution">
    <text evidence="2">The sequence shown here is derived from an EMBL/GenBank/DDBJ whole genome shotgun (WGS) entry which is preliminary data.</text>
</comment>
<gene>
    <name evidence="2" type="ORF">DFP79_1273</name>
</gene>
<protein>
    <recommendedName>
        <fullName evidence="4">VanZ family protein</fullName>
    </recommendedName>
</protein>